<accession>G3TTD9</accession>
<dbReference type="GeneTree" id="ENSGT00940000163122"/>
<name>G3TTD9_LOXAF</name>
<dbReference type="SUPFAM" id="SSF49777">
    <property type="entry name" value="PEBP-like"/>
    <property type="match status" value="1"/>
</dbReference>
<reference evidence="1 2" key="1">
    <citation type="submission" date="2009-06" db="EMBL/GenBank/DDBJ databases">
        <title>The Genome Sequence of Loxodonta africana (African elephant).</title>
        <authorList>
            <person name="Di Palma F."/>
            <person name="Heiman D."/>
            <person name="Young S."/>
            <person name="Johnson J."/>
            <person name="Lander E.S."/>
            <person name="Lindblad-Toh K."/>
        </authorList>
    </citation>
    <scope>NUCLEOTIDE SEQUENCE [LARGE SCALE GENOMIC DNA]</scope>
    <source>
        <strain evidence="1 2">Isolate ISIS603380</strain>
    </source>
</reference>
<dbReference type="HOGENOM" id="CLU_043994_5_2_1"/>
<dbReference type="AlphaFoldDB" id="G3TTD9"/>
<dbReference type="MEROPS" id="I51.002"/>
<dbReference type="OMA" id="CKYREWH"/>
<keyword evidence="2" id="KW-1185">Reference proteome</keyword>
<reference evidence="1" key="3">
    <citation type="submission" date="2025-09" db="UniProtKB">
        <authorList>
            <consortium name="Ensembl"/>
        </authorList>
    </citation>
    <scope>IDENTIFICATION</scope>
    <source>
        <strain evidence="1">Isolate ISIS603380</strain>
    </source>
</reference>
<protein>
    <submittedName>
        <fullName evidence="1">Uncharacterized protein</fullName>
    </submittedName>
</protein>
<proteinExistence type="predicted"/>
<reference evidence="1" key="2">
    <citation type="submission" date="2025-08" db="UniProtKB">
        <authorList>
            <consortium name="Ensembl"/>
        </authorList>
    </citation>
    <scope>IDENTIFICATION</scope>
    <source>
        <strain evidence="1">Isolate ISIS603380</strain>
    </source>
</reference>
<dbReference type="Ensembl" id="ENSLAFT00000029924.1">
    <property type="protein sequence ID" value="ENSLAFP00000018847.1"/>
    <property type="gene ID" value="ENSLAFG00000032592.1"/>
</dbReference>
<dbReference type="Gene3D" id="3.90.280.10">
    <property type="entry name" value="PEBP-like"/>
    <property type="match status" value="1"/>
</dbReference>
<dbReference type="InterPro" id="IPR036610">
    <property type="entry name" value="PEBP-like_sf"/>
</dbReference>
<dbReference type="eggNOG" id="KOG3346">
    <property type="taxonomic scope" value="Eukaryota"/>
</dbReference>
<evidence type="ECO:0000313" key="1">
    <source>
        <dbReference type="Ensembl" id="ENSLAFP00000018847.1"/>
    </source>
</evidence>
<dbReference type="InParanoid" id="G3TTD9"/>
<dbReference type="STRING" id="9785.ENSLAFP00000018847"/>
<dbReference type="Proteomes" id="UP000007646">
    <property type="component" value="Unassembled WGS sequence"/>
</dbReference>
<evidence type="ECO:0000313" key="2">
    <source>
        <dbReference type="Proteomes" id="UP000007646"/>
    </source>
</evidence>
<sequence length="139" mass="15809">THVKNRPTSITWDGLYLCPDRPGDGPSRKGCKYREWHHFLVVSMKGKDISGGTVPSDEVGSEPPKSIVLHCCTWMVYKQDRPLKCDEPILKNQSGDHCGKFIVAFFHKKYELKPLTAGTFYQAEWDDCVPQTLRAAVRE</sequence>
<organism evidence="1 2">
    <name type="scientific">Loxodonta africana</name>
    <name type="common">African elephant</name>
    <dbReference type="NCBI Taxonomy" id="9785"/>
    <lineage>
        <taxon>Eukaryota</taxon>
        <taxon>Metazoa</taxon>
        <taxon>Chordata</taxon>
        <taxon>Craniata</taxon>
        <taxon>Vertebrata</taxon>
        <taxon>Euteleostomi</taxon>
        <taxon>Mammalia</taxon>
        <taxon>Eutheria</taxon>
        <taxon>Afrotheria</taxon>
        <taxon>Proboscidea</taxon>
        <taxon>Elephantidae</taxon>
        <taxon>Loxodonta</taxon>
    </lineage>
</organism>